<organism evidence="2">
    <name type="scientific">freshwater metagenome</name>
    <dbReference type="NCBI Taxonomy" id="449393"/>
    <lineage>
        <taxon>unclassified sequences</taxon>
        <taxon>metagenomes</taxon>
        <taxon>ecological metagenomes</taxon>
    </lineage>
</organism>
<feature type="domain" description="HRDC" evidence="1">
    <location>
        <begin position="210"/>
        <end position="290"/>
    </location>
</feature>
<dbReference type="GO" id="GO:0000166">
    <property type="term" value="F:nucleotide binding"/>
    <property type="evidence" value="ECO:0007669"/>
    <property type="project" value="InterPro"/>
</dbReference>
<dbReference type="Gene3D" id="1.10.150.80">
    <property type="entry name" value="HRDC domain"/>
    <property type="match status" value="1"/>
</dbReference>
<proteinExistence type="predicted"/>
<gene>
    <name evidence="2" type="ORF">UFOPK1835_00664</name>
</gene>
<dbReference type="GO" id="GO:0008408">
    <property type="term" value="F:3'-5' exonuclease activity"/>
    <property type="evidence" value="ECO:0007669"/>
    <property type="project" value="InterPro"/>
</dbReference>
<evidence type="ECO:0000259" key="1">
    <source>
        <dbReference type="PROSITE" id="PS50967"/>
    </source>
</evidence>
<dbReference type="InterPro" id="IPR036397">
    <property type="entry name" value="RNaseH_sf"/>
</dbReference>
<dbReference type="EMBL" id="CAEZUP010000020">
    <property type="protein sequence ID" value="CAB4604371.1"/>
    <property type="molecule type" value="Genomic_DNA"/>
</dbReference>
<dbReference type="InterPro" id="IPR012337">
    <property type="entry name" value="RNaseH-like_sf"/>
</dbReference>
<name>A0A6J6GSW9_9ZZZZ</name>
<accession>A0A6J6GSW9</accession>
<dbReference type="CDD" id="cd06142">
    <property type="entry name" value="RNaseD_exo"/>
    <property type="match status" value="1"/>
</dbReference>
<dbReference type="PANTHER" id="PTHR47649:SF1">
    <property type="entry name" value="RIBONUCLEASE D"/>
    <property type="match status" value="1"/>
</dbReference>
<dbReference type="SMART" id="SM00474">
    <property type="entry name" value="35EXOc"/>
    <property type="match status" value="1"/>
</dbReference>
<dbReference type="Pfam" id="PF00570">
    <property type="entry name" value="HRDC"/>
    <property type="match status" value="1"/>
</dbReference>
<evidence type="ECO:0000313" key="2">
    <source>
        <dbReference type="EMBL" id="CAB4604371.1"/>
    </source>
</evidence>
<dbReference type="InterPro" id="IPR051086">
    <property type="entry name" value="RNase_D-like"/>
</dbReference>
<dbReference type="AlphaFoldDB" id="A0A6J6GSW9"/>
<dbReference type="InterPro" id="IPR002562">
    <property type="entry name" value="3'-5'_exonuclease_dom"/>
</dbReference>
<dbReference type="Gene3D" id="3.30.420.10">
    <property type="entry name" value="Ribonuclease H-like superfamily/Ribonuclease H"/>
    <property type="match status" value="1"/>
</dbReference>
<dbReference type="GO" id="GO:0003676">
    <property type="term" value="F:nucleic acid binding"/>
    <property type="evidence" value="ECO:0007669"/>
    <property type="project" value="InterPro"/>
</dbReference>
<dbReference type="SUPFAM" id="SSF53098">
    <property type="entry name" value="Ribonuclease H-like"/>
    <property type="match status" value="1"/>
</dbReference>
<reference evidence="2" key="1">
    <citation type="submission" date="2020-05" db="EMBL/GenBank/DDBJ databases">
        <authorList>
            <person name="Chiriac C."/>
            <person name="Salcher M."/>
            <person name="Ghai R."/>
            <person name="Kavagutti S V."/>
        </authorList>
    </citation>
    <scope>NUCLEOTIDE SEQUENCE</scope>
</reference>
<sequence length="388" mass="43234">MTESGYRIVSTAEGLSEVIAALRDEPAYALDTEFHREKTYFPKLALVQIAWAGDLVLIDPLAVDLAPFAEILDSDTLAVLHAADQDLEILELVCGTIPRRLFDTQVAAGFVGMSTPSLASLYERMVDVRVGKADRLTDWLQRPLTSDQLVYAANDVLHLLEVRDLLCRDLESRGRLQWALDECEIQRNRGRGQRDPDEAWRKIKEARQLKGQARSVARAVAAWRERRAATLDIPVRYVLSDIAVVGIAQRPPRNRGDLERIRGFDRGLREDAQKDLLLAVARGIDEPAPKSDEPTQGALDRDLRPAVALISAWIAQISRDLELDSTLLATRGDLESFLREDPLSRLSSGWRAEIVGLPIQRLLRGEAAVAFAGNGELVIEERSRQPLA</sequence>
<dbReference type="PROSITE" id="PS50967">
    <property type="entry name" value="HRDC"/>
    <property type="match status" value="1"/>
</dbReference>
<dbReference type="GO" id="GO:0006139">
    <property type="term" value="P:nucleobase-containing compound metabolic process"/>
    <property type="evidence" value="ECO:0007669"/>
    <property type="project" value="InterPro"/>
</dbReference>
<dbReference type="Pfam" id="PF01612">
    <property type="entry name" value="DNA_pol_A_exo1"/>
    <property type="match status" value="1"/>
</dbReference>
<protein>
    <submittedName>
        <fullName evidence="2">Unannotated protein</fullName>
    </submittedName>
</protein>
<dbReference type="SUPFAM" id="SSF47819">
    <property type="entry name" value="HRDC-like"/>
    <property type="match status" value="2"/>
</dbReference>
<dbReference type="InterPro" id="IPR010997">
    <property type="entry name" value="HRDC-like_sf"/>
</dbReference>
<dbReference type="InterPro" id="IPR002121">
    <property type="entry name" value="HRDC_dom"/>
</dbReference>
<dbReference type="PANTHER" id="PTHR47649">
    <property type="entry name" value="RIBONUCLEASE D"/>
    <property type="match status" value="1"/>
</dbReference>
<dbReference type="InterPro" id="IPR044876">
    <property type="entry name" value="HRDC_dom_sf"/>
</dbReference>